<keyword evidence="8" id="KW-0325">Glycoprotein</keyword>
<dbReference type="FunFam" id="3.80.10.10:FF:000383">
    <property type="entry name" value="Leucine-rich repeat receptor protein kinase EMS1"/>
    <property type="match status" value="1"/>
</dbReference>
<comment type="caution">
    <text evidence="11">The sequence shown here is derived from an EMBL/GenBank/DDBJ whole genome shotgun (WGS) entry which is preliminary data.</text>
</comment>
<accession>A0A9Q0QZE8</accession>
<keyword evidence="4 9" id="KW-0732">Signal</keyword>
<keyword evidence="5" id="KW-0677">Repeat</keyword>
<dbReference type="GO" id="GO:0016020">
    <property type="term" value="C:membrane"/>
    <property type="evidence" value="ECO:0007669"/>
    <property type="project" value="UniProtKB-SubCell"/>
</dbReference>
<dbReference type="EMBL" id="JAMYWD010000003">
    <property type="protein sequence ID" value="KAJ4977397.1"/>
    <property type="molecule type" value="Genomic_DNA"/>
</dbReference>
<comment type="subcellular location">
    <subcellularLocation>
        <location evidence="1">Membrane</location>
        <topology evidence="1">Single-pass type I membrane protein</topology>
    </subcellularLocation>
</comment>
<evidence type="ECO:0000256" key="7">
    <source>
        <dbReference type="ARBA" id="ARBA00023136"/>
    </source>
</evidence>
<dbReference type="SUPFAM" id="SSF52058">
    <property type="entry name" value="L domain-like"/>
    <property type="match status" value="1"/>
</dbReference>
<feature type="domain" description="Leucine-rich repeat-containing N-terminal plant-type" evidence="10">
    <location>
        <begin position="39"/>
        <end position="72"/>
    </location>
</feature>
<dbReference type="Pfam" id="PF13855">
    <property type="entry name" value="LRR_8"/>
    <property type="match status" value="1"/>
</dbReference>
<keyword evidence="12" id="KW-1185">Reference proteome</keyword>
<keyword evidence="7" id="KW-0472">Membrane</keyword>
<evidence type="ECO:0000256" key="1">
    <source>
        <dbReference type="ARBA" id="ARBA00004479"/>
    </source>
</evidence>
<dbReference type="InterPro" id="IPR001611">
    <property type="entry name" value="Leu-rich_rpt"/>
</dbReference>
<feature type="signal peptide" evidence="9">
    <location>
        <begin position="1"/>
        <end position="22"/>
    </location>
</feature>
<dbReference type="PRINTS" id="PR00019">
    <property type="entry name" value="LEURICHRPT"/>
</dbReference>
<evidence type="ECO:0000256" key="5">
    <source>
        <dbReference type="ARBA" id="ARBA00022737"/>
    </source>
</evidence>
<dbReference type="InterPro" id="IPR013210">
    <property type="entry name" value="LRR_N_plant-typ"/>
</dbReference>
<evidence type="ECO:0000313" key="12">
    <source>
        <dbReference type="Proteomes" id="UP001141806"/>
    </source>
</evidence>
<feature type="chain" id="PRO_5040480066" description="Leucine-rich repeat-containing N-terminal plant-type domain-containing protein" evidence="9">
    <location>
        <begin position="23"/>
        <end position="394"/>
    </location>
</feature>
<name>A0A9Q0QZE8_9MAGN</name>
<keyword evidence="2" id="KW-0433">Leucine-rich repeat</keyword>
<sequence length="394" mass="43861">MGNPIQARSSSFHLLLFSIALASDPSCPLEKHQFPYLRDDQKTALLQSKQEFIRSDIILWEPETDYCLWEGVIWNVTTGYVIGLNLSSKLSKPIYDNSSLFGLNQLQLLNLAYNDFKFTPIPSGFDRLTYLTHLNLSNTCFSDQIPREFSNLTSLVSLDLSSDISCTPILDSVVELRRPKLESPNLQGLIQDLTSLIELYLDGVDLSSQGSDWSQVFPQALPNLRALSLSRCRLSGPVHCSLSQLVFLSQLRLDYNHLRIEAPKFLRKLQLSRCKINGSIPSSLANLTQLTDLNLSTNAFTGSIPLSLANLTQLSFLDLSFNSFTGSVPLFESISQLSRLEYLFLAANNFSGTVKLDMFGNLENLKILDLSNNQMSLEVGNSTSSALPNLKSCA</sequence>
<dbReference type="Proteomes" id="UP001141806">
    <property type="component" value="Unassembled WGS sequence"/>
</dbReference>
<dbReference type="Pfam" id="PF08263">
    <property type="entry name" value="LRRNT_2"/>
    <property type="match status" value="1"/>
</dbReference>
<evidence type="ECO:0000256" key="6">
    <source>
        <dbReference type="ARBA" id="ARBA00022989"/>
    </source>
</evidence>
<dbReference type="Gene3D" id="3.80.10.10">
    <property type="entry name" value="Ribonuclease Inhibitor"/>
    <property type="match status" value="4"/>
</dbReference>
<organism evidence="11 12">
    <name type="scientific">Protea cynaroides</name>
    <dbReference type="NCBI Taxonomy" id="273540"/>
    <lineage>
        <taxon>Eukaryota</taxon>
        <taxon>Viridiplantae</taxon>
        <taxon>Streptophyta</taxon>
        <taxon>Embryophyta</taxon>
        <taxon>Tracheophyta</taxon>
        <taxon>Spermatophyta</taxon>
        <taxon>Magnoliopsida</taxon>
        <taxon>Proteales</taxon>
        <taxon>Proteaceae</taxon>
        <taxon>Protea</taxon>
    </lineage>
</organism>
<evidence type="ECO:0000259" key="10">
    <source>
        <dbReference type="Pfam" id="PF08263"/>
    </source>
</evidence>
<evidence type="ECO:0000256" key="2">
    <source>
        <dbReference type="ARBA" id="ARBA00022614"/>
    </source>
</evidence>
<evidence type="ECO:0000256" key="4">
    <source>
        <dbReference type="ARBA" id="ARBA00022729"/>
    </source>
</evidence>
<dbReference type="PANTHER" id="PTHR48061:SF12">
    <property type="entry name" value="DISEASE RESISTANCE LIKE PROTEIN"/>
    <property type="match status" value="1"/>
</dbReference>
<evidence type="ECO:0000313" key="11">
    <source>
        <dbReference type="EMBL" id="KAJ4977397.1"/>
    </source>
</evidence>
<dbReference type="OrthoDB" id="1394818at2759"/>
<dbReference type="Pfam" id="PF00560">
    <property type="entry name" value="LRR_1"/>
    <property type="match status" value="3"/>
</dbReference>
<evidence type="ECO:0000256" key="9">
    <source>
        <dbReference type="SAM" id="SignalP"/>
    </source>
</evidence>
<proteinExistence type="predicted"/>
<gene>
    <name evidence="11" type="ORF">NE237_002503</name>
</gene>
<protein>
    <recommendedName>
        <fullName evidence="10">Leucine-rich repeat-containing N-terminal plant-type domain-containing protein</fullName>
    </recommendedName>
</protein>
<evidence type="ECO:0000256" key="3">
    <source>
        <dbReference type="ARBA" id="ARBA00022692"/>
    </source>
</evidence>
<evidence type="ECO:0000256" key="8">
    <source>
        <dbReference type="ARBA" id="ARBA00023180"/>
    </source>
</evidence>
<dbReference type="PANTHER" id="PTHR48061">
    <property type="entry name" value="LEUCINE-RICH REPEAT RECEPTOR PROTEIN KINASE EMS1-LIKE-RELATED"/>
    <property type="match status" value="1"/>
</dbReference>
<dbReference type="InterPro" id="IPR046956">
    <property type="entry name" value="RLP23-like"/>
</dbReference>
<dbReference type="InterPro" id="IPR032675">
    <property type="entry name" value="LRR_dom_sf"/>
</dbReference>
<reference evidence="11" key="1">
    <citation type="journal article" date="2023" name="Plant J.">
        <title>The genome of the king protea, Protea cynaroides.</title>
        <authorList>
            <person name="Chang J."/>
            <person name="Duong T.A."/>
            <person name="Schoeman C."/>
            <person name="Ma X."/>
            <person name="Roodt D."/>
            <person name="Barker N."/>
            <person name="Li Z."/>
            <person name="Van de Peer Y."/>
            <person name="Mizrachi E."/>
        </authorList>
    </citation>
    <scope>NUCLEOTIDE SEQUENCE</scope>
    <source>
        <tissue evidence="11">Young leaves</tissue>
    </source>
</reference>
<keyword evidence="3" id="KW-0812">Transmembrane</keyword>
<dbReference type="AlphaFoldDB" id="A0A9Q0QZE8"/>
<keyword evidence="6" id="KW-1133">Transmembrane helix</keyword>